<dbReference type="GeneID" id="4392148"/>
<dbReference type="RefSeq" id="XP_001223361.1">
    <property type="nucleotide sequence ID" value="XM_001223360.1"/>
</dbReference>
<dbReference type="EMBL" id="CH408032">
    <property type="protein sequence ID" value="EAQ87528.1"/>
    <property type="molecule type" value="Genomic_DNA"/>
</dbReference>
<organism evidence="1 2">
    <name type="scientific">Chaetomium globosum (strain ATCC 6205 / CBS 148.51 / DSM 1962 / NBRC 6347 / NRRL 1970)</name>
    <name type="common">Soil fungus</name>
    <dbReference type="NCBI Taxonomy" id="306901"/>
    <lineage>
        <taxon>Eukaryota</taxon>
        <taxon>Fungi</taxon>
        <taxon>Dikarya</taxon>
        <taxon>Ascomycota</taxon>
        <taxon>Pezizomycotina</taxon>
        <taxon>Sordariomycetes</taxon>
        <taxon>Sordariomycetidae</taxon>
        <taxon>Sordariales</taxon>
        <taxon>Chaetomiaceae</taxon>
        <taxon>Chaetomium</taxon>
    </lineage>
</organism>
<dbReference type="InParanoid" id="Q2H249"/>
<dbReference type="AlphaFoldDB" id="Q2H249"/>
<sequence>MAAAASLRRCFLCDIRTSPASGILPVTFSFARHRPYCVVSREWAVPSSKEDISRSGVGYSDHAMNWGLEPCVLTFGQATRKKKGFEPGSSPFAASGERAEFMKRWSLCSASGALTFFRGGLSAPFDDRGVVVGSAVAREVPCSYDIISSCSNLAVGPACNLVVLVQFSVHSVGAENQTDTSIAHCPHLNCASQSAAQRHPPKLVPGIQGLKNFSPMLKAPVTGFHQEPHSATVAFLKWCSGPPSLEGTAGWAERQIQSRWVGQVPRSRAASSDPL</sequence>
<dbReference type="Proteomes" id="UP000001056">
    <property type="component" value="Unassembled WGS sequence"/>
</dbReference>
<evidence type="ECO:0000313" key="1">
    <source>
        <dbReference type="EMBL" id="EAQ87528.1"/>
    </source>
</evidence>
<gene>
    <name evidence="1" type="ORF">CHGG_04147</name>
</gene>
<dbReference type="HOGENOM" id="CLU_1011951_0_0_1"/>
<reference evidence="2" key="1">
    <citation type="journal article" date="2015" name="Genome Announc.">
        <title>Draft genome sequence of the cellulolytic fungus Chaetomium globosum.</title>
        <authorList>
            <person name="Cuomo C.A."/>
            <person name="Untereiner W.A."/>
            <person name="Ma L.-J."/>
            <person name="Grabherr M."/>
            <person name="Birren B.W."/>
        </authorList>
    </citation>
    <scope>NUCLEOTIDE SEQUENCE [LARGE SCALE GENOMIC DNA]</scope>
    <source>
        <strain evidence="2">ATCC 6205 / CBS 148.51 / DSM 1962 / NBRC 6347 / NRRL 1970</strain>
    </source>
</reference>
<proteinExistence type="predicted"/>
<dbReference type="VEuPathDB" id="FungiDB:CHGG_04147"/>
<evidence type="ECO:0000313" key="2">
    <source>
        <dbReference type="Proteomes" id="UP000001056"/>
    </source>
</evidence>
<accession>Q2H249</accession>
<protein>
    <submittedName>
        <fullName evidence="1">Uncharacterized protein</fullName>
    </submittedName>
</protein>
<name>Q2H249_CHAGB</name>
<keyword evidence="2" id="KW-1185">Reference proteome</keyword>